<proteinExistence type="predicted"/>
<dbReference type="Proteomes" id="UP000269689">
    <property type="component" value="Unassembled WGS sequence"/>
</dbReference>
<keyword evidence="1" id="KW-0812">Transmembrane</keyword>
<feature type="transmembrane region" description="Helical" evidence="1">
    <location>
        <begin position="38"/>
        <end position="60"/>
    </location>
</feature>
<feature type="domain" description="Chlorhexidine efflux transporter" evidence="2">
    <location>
        <begin position="73"/>
        <end position="135"/>
    </location>
</feature>
<comment type="caution">
    <text evidence="3">The sequence shown here is derived from an EMBL/GenBank/DDBJ whole genome shotgun (WGS) entry which is preliminary data.</text>
</comment>
<name>A0A3N4V1W8_9RHOB</name>
<sequence length="140" mass="16026">MMRSTADRIRHVVSFEIIGLLLVIPLALYGFNMKVGDIGVVAIAISLIATLWNYIFNILFDRASKRLRGTVHKTLPLRVLHSFLFEVGLLIVTLPLIALYLRISLWQALVLDISLIVFYVIYAFVFNYLYDKIFPLPKNA</sequence>
<evidence type="ECO:0000256" key="1">
    <source>
        <dbReference type="SAM" id="Phobius"/>
    </source>
</evidence>
<dbReference type="NCBIfam" id="NF033664">
    <property type="entry name" value="PACE_transport"/>
    <property type="match status" value="1"/>
</dbReference>
<dbReference type="InterPro" id="IPR007896">
    <property type="entry name" value="BTP_bacteria"/>
</dbReference>
<evidence type="ECO:0000313" key="3">
    <source>
        <dbReference type="EMBL" id="RPE71077.1"/>
    </source>
</evidence>
<evidence type="ECO:0000313" key="4">
    <source>
        <dbReference type="Proteomes" id="UP000269689"/>
    </source>
</evidence>
<protein>
    <submittedName>
        <fullName evidence="3">Putative membrane protein</fullName>
    </submittedName>
</protein>
<reference evidence="3 4" key="1">
    <citation type="submission" date="2018-11" db="EMBL/GenBank/DDBJ databases">
        <title>Genomic Encyclopedia of Type Strains, Phase IV (KMG-IV): sequencing the most valuable type-strain genomes for metagenomic binning, comparative biology and taxonomic classification.</title>
        <authorList>
            <person name="Goeker M."/>
        </authorList>
    </citation>
    <scope>NUCLEOTIDE SEQUENCE [LARGE SCALE GENOMIC DNA]</scope>
    <source>
        <strain evidence="3 4">DSM 104731</strain>
    </source>
</reference>
<keyword evidence="1" id="KW-1133">Transmembrane helix</keyword>
<dbReference type="EMBL" id="RKQK01000001">
    <property type="protein sequence ID" value="RPE71077.1"/>
    <property type="molecule type" value="Genomic_DNA"/>
</dbReference>
<feature type="transmembrane region" description="Helical" evidence="1">
    <location>
        <begin position="12"/>
        <end position="32"/>
    </location>
</feature>
<dbReference type="InterPro" id="IPR058208">
    <property type="entry name" value="PACE"/>
</dbReference>
<dbReference type="AlphaFoldDB" id="A0A3N4V1W8"/>
<accession>A0A3N4V1W8</accession>
<keyword evidence="4" id="KW-1185">Reference proteome</keyword>
<feature type="domain" description="Chlorhexidine efflux transporter" evidence="2">
    <location>
        <begin position="3"/>
        <end position="65"/>
    </location>
</feature>
<feature type="transmembrane region" description="Helical" evidence="1">
    <location>
        <begin position="109"/>
        <end position="130"/>
    </location>
</feature>
<evidence type="ECO:0000259" key="2">
    <source>
        <dbReference type="Pfam" id="PF05232"/>
    </source>
</evidence>
<organism evidence="3 4">
    <name type="scientific">Pacificibacter maritimus</name>
    <dbReference type="NCBI Taxonomy" id="762213"/>
    <lineage>
        <taxon>Bacteria</taxon>
        <taxon>Pseudomonadati</taxon>
        <taxon>Pseudomonadota</taxon>
        <taxon>Alphaproteobacteria</taxon>
        <taxon>Rhodobacterales</taxon>
        <taxon>Roseobacteraceae</taxon>
        <taxon>Pacificibacter</taxon>
    </lineage>
</organism>
<dbReference type="Pfam" id="PF05232">
    <property type="entry name" value="BTP"/>
    <property type="match status" value="2"/>
</dbReference>
<keyword evidence="1" id="KW-0472">Membrane</keyword>
<gene>
    <name evidence="3" type="ORF">EDD53_0190</name>
</gene>
<feature type="transmembrane region" description="Helical" evidence="1">
    <location>
        <begin position="80"/>
        <end position="103"/>
    </location>
</feature>